<evidence type="ECO:0000313" key="6">
    <source>
        <dbReference type="EMBL" id="HAN4353911.1"/>
    </source>
</evidence>
<dbReference type="EMBL" id="CP057975">
    <property type="protein sequence ID" value="QMP47905.1"/>
    <property type="molecule type" value="Genomic_DNA"/>
</dbReference>
<dbReference type="EMBL" id="ABKSHZ030000006">
    <property type="protein sequence ID" value="EMM9722256.1"/>
    <property type="molecule type" value="Genomic_DNA"/>
</dbReference>
<reference evidence="24 25" key="14">
    <citation type="submission" date="2020-06" db="EMBL/GenBank/DDBJ databases">
        <title>REHAB project genomes.</title>
        <authorList>
            <person name="Shaw L.P."/>
        </authorList>
    </citation>
    <scope>NUCLEOTIDE SEQUENCE [LARGE SCALE GENOMIC DNA]</scope>
    <source>
        <strain evidence="14 24">RHB01-C20</strain>
        <strain evidence="13 25">RHB07-C04</strain>
    </source>
</reference>
<evidence type="ECO:0000313" key="26">
    <source>
        <dbReference type="Proteomes" id="UP000523197"/>
    </source>
</evidence>
<reference evidence="8 18" key="2">
    <citation type="submission" date="2018-10" db="EMBL/GenBank/DDBJ databases">
        <authorList>
            <consortium name="NARMS: The National Antimicrobial Resistance Monitoring System"/>
        </authorList>
    </citation>
    <scope>NUCLEOTIDE SEQUENCE [LARGE SCALE GENOMIC DNA]</scope>
    <source>
        <strain evidence="8 18">CVM N17EC0276</strain>
    </source>
</reference>
<reference evidence="9 20" key="4">
    <citation type="journal article" date="2019" name="Nat. Med.">
        <title>A library of human gut bacterial isolates paired with longitudinal multiomics data enables mechanistic microbiome research.</title>
        <authorList>
            <person name="Poyet M."/>
            <person name="Groussin M."/>
            <person name="Gibbons S.M."/>
            <person name="Avila-Pacheco J."/>
            <person name="Jiang X."/>
            <person name="Kearney S.M."/>
            <person name="Perrotta A.R."/>
            <person name="Berdy B."/>
            <person name="Zhao S."/>
            <person name="Lieberman T.D."/>
            <person name="Swanson P.K."/>
            <person name="Smith M."/>
            <person name="Roesemann S."/>
            <person name="Alexander J.E."/>
            <person name="Rich S.A."/>
            <person name="Livny J."/>
            <person name="Vlamakis H."/>
            <person name="Clish C."/>
            <person name="Bullock K."/>
            <person name="Deik A."/>
            <person name="Scott J."/>
            <person name="Pierce K.A."/>
            <person name="Xavier R.J."/>
            <person name="Alm E.J."/>
        </authorList>
    </citation>
    <scope>NUCLEOTIDE SEQUENCE [LARGE SCALE GENOMIC DNA]</scope>
    <source>
        <strain evidence="9 20">BIOML-A382</strain>
    </source>
</reference>
<dbReference type="Proteomes" id="UP000271008">
    <property type="component" value="Unassembled WGS sequence"/>
</dbReference>
<dbReference type="Proteomes" id="UP000472856">
    <property type="component" value="Unassembled WGS sequence"/>
</dbReference>
<evidence type="ECO:0000313" key="7">
    <source>
        <dbReference type="EMBL" id="MBA1887970.1"/>
    </source>
</evidence>
<reference evidence="11 21" key="12">
    <citation type="submission" date="2020-02" db="EMBL/GenBank/DDBJ databases">
        <authorList>
            <person name="Subbiah M."/>
            <person name="Call D."/>
        </authorList>
    </citation>
    <scope>NUCLEOTIDE SEQUENCE [LARGE SCALE GENOMIC DNA]</scope>
    <source>
        <strain evidence="11 21">8375wB1</strain>
    </source>
</reference>
<dbReference type="EMBL" id="SERV01000001">
    <property type="protein sequence ID" value="RYL86047.1"/>
    <property type="molecule type" value="Genomic_DNA"/>
</dbReference>
<reference evidence="2" key="11">
    <citation type="submission" date="2020-02" db="EMBL/GenBank/DDBJ databases">
        <authorList>
            <person name="Ashton P.M."/>
            <person name="Dallman T."/>
            <person name="Nair S."/>
            <person name="De Pinna E."/>
            <person name="Peters T."/>
            <person name="Grant K."/>
        </authorList>
    </citation>
    <scope>NUCLEOTIDE SEQUENCE</scope>
    <source>
        <strain evidence="2">93335</strain>
    </source>
</reference>
<evidence type="ECO:0000313" key="22">
    <source>
        <dbReference type="Proteomes" id="UP000471490"/>
    </source>
</evidence>
<dbReference type="InterPro" id="IPR057791">
    <property type="entry name" value="YneP-like"/>
</dbReference>
<evidence type="ECO:0000313" key="2">
    <source>
        <dbReference type="EMBL" id="EFJ6483137.1"/>
    </source>
</evidence>
<reference evidence="5" key="7">
    <citation type="submission" date="2019-09" db="EMBL/GenBank/DDBJ databases">
        <authorList>
            <consortium name="NCBI Pathogen Detection Project"/>
        </authorList>
    </citation>
    <scope>NUCLEOTIDE SEQUENCE</scope>
    <source>
        <strain evidence="6">489-16</strain>
        <strain evidence="5">EC00605</strain>
    </source>
</reference>
<dbReference type="EMBL" id="AASATZ010000057">
    <property type="protein sequence ID" value="EFA4420831.1"/>
    <property type="molecule type" value="Genomic_DNA"/>
</dbReference>
<gene>
    <name evidence="2" type="ORF">A2J79_003530</name>
    <name evidence="3" type="ORF">A5U30_004800</name>
    <name evidence="1" type="ORF">D3G36_23835</name>
    <name evidence="8" type="ORF">D9E49_25900</name>
    <name evidence="15" type="ORF">EIA08_21185</name>
    <name evidence="16" type="ORF">EWK56_02330</name>
    <name evidence="10" type="ORF">FPI65_09010</name>
    <name evidence="11" type="ORF">G3W53_21160</name>
    <name evidence="12" type="ORF">G5603_21965</name>
    <name evidence="9" type="ORF">GKF66_19780</name>
    <name evidence="5" type="ORF">HL601_22855</name>
    <name evidence="7" type="ORF">HLX92_17545</name>
    <name evidence="14" type="ORF">HVV39_24765</name>
    <name evidence="13" type="ORF">HVW04_03345</name>
    <name evidence="6" type="ORF">IFC14_002356</name>
    <name evidence="4" type="ORF">PWL68_002380</name>
</gene>
<accession>A0A3N7B629</accession>
<dbReference type="Proteomes" id="UP000523197">
    <property type="component" value="Unassembled WGS sequence"/>
</dbReference>
<dbReference type="Proteomes" id="UP000271175">
    <property type="component" value="Unassembled WGS sequence"/>
</dbReference>
<reference evidence="7 26" key="13">
    <citation type="submission" date="2020-05" db="EMBL/GenBank/DDBJ databases">
        <title>Epidemiological investigations into extended-spectrum beta-lactam resistant Escherichia coli ST457 carried by Australian Silver gulls identified clonal lineages that cause ExPEC disease.</title>
        <authorList>
            <person name="Nesporova K."/>
            <person name="Wyrsch E.R."/>
            <person name="Valcek A."/>
            <person name="Bitar I."/>
            <person name="Chaw K."/>
            <person name="Harris P."/>
            <person name="Hrabak J."/>
            <person name="Djordjevic S.P."/>
            <person name="Dolejska M."/>
        </authorList>
    </citation>
    <scope>NUCLEOTIDE SEQUENCE [LARGE SCALE GENOMIC DNA]</scope>
    <source>
        <strain evidence="7 26">CE1966</strain>
    </source>
</reference>
<reference evidence="16 19" key="5">
    <citation type="submission" date="2019-02" db="EMBL/GenBank/DDBJ databases">
        <authorList>
            <person name="Slukin P."/>
            <person name="Fursova N."/>
            <person name="Ermolenko Z."/>
            <person name="Mayskaya N."/>
            <person name="Kislichkina A."/>
            <person name="Mukhina T."/>
            <person name="Sizova A."/>
            <person name="Bogun A."/>
        </authorList>
    </citation>
    <scope>NUCLEOTIDE SEQUENCE [LARGE SCALE GENOMIC DNA]</scope>
    <source>
        <strain evidence="16">SCPM-O-B-8431</strain>
        <strain evidence="19">SCPM-O-B-8431(U15)</strain>
    </source>
</reference>
<evidence type="ECO:0000313" key="27">
    <source>
        <dbReference type="Proteomes" id="UP000555763"/>
    </source>
</evidence>
<evidence type="ECO:0000313" key="16">
    <source>
        <dbReference type="EMBL" id="RYL86047.1"/>
    </source>
</evidence>
<dbReference type="EMBL" id="VLTB01000153">
    <property type="protein sequence ID" value="NDR91419.1"/>
    <property type="molecule type" value="Genomic_DNA"/>
</dbReference>
<dbReference type="Proteomes" id="UP000291778">
    <property type="component" value="Unassembled WGS sequence"/>
</dbReference>
<evidence type="ECO:0000313" key="12">
    <source>
        <dbReference type="EMBL" id="NGE90821.1"/>
    </source>
</evidence>
<dbReference type="Pfam" id="PF23696">
    <property type="entry name" value="YneP"/>
    <property type="match status" value="1"/>
</dbReference>
<dbReference type="Proteomes" id="UP000471360">
    <property type="component" value="Unassembled WGS sequence"/>
</dbReference>
<dbReference type="EMBL" id="JAAJRI010000025">
    <property type="protein sequence ID" value="NGE90821.1"/>
    <property type="molecule type" value="Genomic_DNA"/>
</dbReference>
<dbReference type="EMBL" id="JABFNF010000016">
    <property type="protein sequence ID" value="MBA1887970.1"/>
    <property type="molecule type" value="Genomic_DNA"/>
</dbReference>
<evidence type="ECO:0000313" key="25">
    <source>
        <dbReference type="Proteomes" id="UP000514715"/>
    </source>
</evidence>
<evidence type="ECO:0000313" key="19">
    <source>
        <dbReference type="Proteomes" id="UP000291778"/>
    </source>
</evidence>
<dbReference type="Proteomes" id="UP000555763">
    <property type="component" value="Unassembled WGS sequence"/>
</dbReference>
<dbReference type="AlphaFoldDB" id="A0A3N7B629"/>
<evidence type="ECO:0000313" key="11">
    <source>
        <dbReference type="EMBL" id="NEN72588.1"/>
    </source>
</evidence>
<evidence type="ECO:0000313" key="17">
    <source>
        <dbReference type="Proteomes" id="UP000271008"/>
    </source>
</evidence>
<reference evidence="3 27" key="10">
    <citation type="submission" date="2020-02" db="EMBL/GenBank/DDBJ databases">
        <authorList>
            <consortium name="PulseNet: The National Subtyping Network for Foodborne Disease Surveillance"/>
            <person name="Tarr C.L."/>
            <person name="Trees E."/>
            <person name="Katz L.S."/>
            <person name="Carleton-Romer H.A."/>
            <person name="Stroika S."/>
            <person name="Kucerova Z."/>
            <person name="Roache K.F."/>
            <person name="Sabol A.L."/>
            <person name="Besser J."/>
            <person name="Gerner-Smidt P."/>
        </authorList>
    </citation>
    <scope>NUCLEOTIDE SEQUENCE [LARGE SCALE GENOMIC DNA]</scope>
    <source>
        <strain evidence="3 27">PNUSAE002719</strain>
    </source>
</reference>
<reference evidence="1 28" key="6">
    <citation type="submission" date="2019-03" db="EMBL/GenBank/DDBJ databases">
        <authorList>
            <consortium name="GenomeTrakr network: Whole genome sequencing for foodborne pathogen traceback"/>
        </authorList>
    </citation>
    <scope>NUCLEOTIDE SEQUENCE [LARGE SCALE GENOMIC DNA]</scope>
    <source>
        <strain evidence="1 28">PSU-1190</strain>
    </source>
</reference>
<evidence type="ECO:0000313" key="14">
    <source>
        <dbReference type="EMBL" id="QMS41558.1"/>
    </source>
</evidence>
<evidence type="ECO:0000313" key="10">
    <source>
        <dbReference type="EMBL" id="NDR91419.1"/>
    </source>
</evidence>
<evidence type="ECO:0000313" key="8">
    <source>
        <dbReference type="EMBL" id="MIB63770.1"/>
    </source>
</evidence>
<evidence type="ECO:0000313" key="28">
    <source>
        <dbReference type="Proteomes" id="UP000591371"/>
    </source>
</evidence>
<proteinExistence type="predicted"/>
<dbReference type="Proteomes" id="UP000471490">
    <property type="component" value="Unassembled WGS sequence"/>
</dbReference>
<dbReference type="Proteomes" id="UP000438958">
    <property type="component" value="Unassembled WGS sequence"/>
</dbReference>
<evidence type="ECO:0000313" key="24">
    <source>
        <dbReference type="Proteomes" id="UP000514533"/>
    </source>
</evidence>
<dbReference type="Proteomes" id="UP000514533">
    <property type="component" value="Chromosome"/>
</dbReference>
<evidence type="ECO:0000313" key="23">
    <source>
        <dbReference type="Proteomes" id="UP000472856"/>
    </source>
</evidence>
<dbReference type="Proteomes" id="UP000711811">
    <property type="component" value="Unassembled WGS sequence"/>
</dbReference>
<dbReference type="Proteomes" id="UP000514715">
    <property type="component" value="Chromosome"/>
</dbReference>
<protein>
    <submittedName>
        <fullName evidence="8">Uncharacterized protein</fullName>
    </submittedName>
</protein>
<evidence type="ECO:0000313" key="21">
    <source>
        <dbReference type="Proteomes" id="UP000471360"/>
    </source>
</evidence>
<evidence type="ECO:0000313" key="15">
    <source>
        <dbReference type="EMBL" id="RRD73164.1"/>
    </source>
</evidence>
<evidence type="ECO:0000313" key="20">
    <source>
        <dbReference type="Proteomes" id="UP000438958"/>
    </source>
</evidence>
<dbReference type="EMBL" id="DABUHV010000010">
    <property type="protein sequence ID" value="HAN4353911.1"/>
    <property type="molecule type" value="Genomic_DNA"/>
</dbReference>
<evidence type="ECO:0000313" key="18">
    <source>
        <dbReference type="Proteomes" id="UP000271175"/>
    </source>
</evidence>
<reference evidence="10 22" key="8">
    <citation type="journal article" date="2020" name="Int. J. Nanomedicine">
        <title>Consequences Of Long-Term Bacteria's Exposure To Silver Nanoformulations With Different PhysicoChemical Properties.</title>
        <authorList>
            <person name="Kedziora A."/>
            <person name="Wernecki M."/>
            <person name="Korzekwa K."/>
            <person name="Speruda M."/>
            <person name="Gerasymchuk Y."/>
            <person name="Lukowiak A."/>
            <person name="Bugla-Ploskonska G."/>
        </authorList>
    </citation>
    <scope>NUCLEOTIDE SEQUENCE [LARGE SCALE GENOMIC DNA]</scope>
    <source>
        <strain evidence="10 22">ATCC 11230</strain>
    </source>
</reference>
<evidence type="ECO:0000313" key="4">
    <source>
        <dbReference type="EMBL" id="EMM9722256.1"/>
    </source>
</evidence>
<evidence type="ECO:0000313" key="3">
    <source>
        <dbReference type="EMBL" id="EFM8157050.1"/>
    </source>
</evidence>
<reference evidence="12 23" key="9">
    <citation type="submission" date="2020-02" db="EMBL/GenBank/DDBJ databases">
        <title>WGS of Carbapenem-Resistant Enterobacteriaceae.</title>
        <authorList>
            <person name="Tokajian S."/>
            <person name="El Chaar M."/>
            <person name="El Khoury M."/>
        </authorList>
    </citation>
    <scope>NUCLEOTIDE SEQUENCE [LARGE SCALE GENOMIC DNA]</scope>
    <source>
        <strain evidence="12 23">ECM_75</strain>
    </source>
</reference>
<dbReference type="EMBL" id="WKUE01000038">
    <property type="protein sequence ID" value="MSI71012.1"/>
    <property type="molecule type" value="Genomic_DNA"/>
</dbReference>
<evidence type="ECO:0000313" key="5">
    <source>
        <dbReference type="EMBL" id="HAJ0998402.1"/>
    </source>
</evidence>
<dbReference type="EMBL" id="AATCLQ010000030">
    <property type="protein sequence ID" value="EFJ6483137.1"/>
    <property type="molecule type" value="Genomic_DNA"/>
</dbReference>
<reference evidence="4" key="15">
    <citation type="submission" date="2024-02" db="EMBL/GenBank/DDBJ databases">
        <authorList>
            <consortium name="Clinical and Environmental Microbiology Branch: Whole genome sequencing antimicrobial resistance pathogens in the healthcare setting"/>
        </authorList>
    </citation>
    <scope>NUCLEOTIDE SEQUENCE</scope>
    <source>
        <strain evidence="4">2023QG-00028</strain>
    </source>
</reference>
<reference evidence="15 17" key="3">
    <citation type="submission" date="2018-11" db="EMBL/GenBank/DDBJ databases">
        <title>Enterobacteriaceae from Patient.</title>
        <authorList>
            <person name="Shen C."/>
            <person name="Yang Y."/>
            <person name="Tian G."/>
        </authorList>
    </citation>
    <scope>NUCLEOTIDE SEQUENCE [LARGE SCALE GENOMIC DNA]</scope>
    <source>
        <strain evidence="15 17">GBGD28</strain>
    </source>
</reference>
<dbReference type="EMBL" id="RQTU01000028">
    <property type="protein sequence ID" value="RRD73164.1"/>
    <property type="molecule type" value="Genomic_DNA"/>
</dbReference>
<reference evidence="5" key="1">
    <citation type="journal article" date="2018" name="Genome Biol.">
        <title>SKESA: strategic k-mer extension for scrupulous assemblies.</title>
        <authorList>
            <person name="Souvorov A."/>
            <person name="Agarwala R."/>
            <person name="Lipman D.J."/>
        </authorList>
    </citation>
    <scope>NUCLEOTIDE SEQUENCE [LARGE SCALE GENOMIC DNA]</scope>
    <source>
        <strain evidence="6">489-16</strain>
        <strain evidence="5">EC00605</strain>
    </source>
</reference>
<dbReference type="EMBL" id="AATLZG010000048">
    <property type="protein sequence ID" value="EFM8157050.1"/>
    <property type="molecule type" value="Genomic_DNA"/>
</dbReference>
<evidence type="ECO:0000313" key="13">
    <source>
        <dbReference type="EMBL" id="QMP47905.1"/>
    </source>
</evidence>
<organism evidence="8 18">
    <name type="scientific">Escherichia coli</name>
    <dbReference type="NCBI Taxonomy" id="562"/>
    <lineage>
        <taxon>Bacteria</taxon>
        <taxon>Pseudomonadati</taxon>
        <taxon>Pseudomonadota</taxon>
        <taxon>Gammaproteobacteria</taxon>
        <taxon>Enterobacterales</taxon>
        <taxon>Enterobacteriaceae</taxon>
        <taxon>Escherichia</taxon>
    </lineage>
</organism>
<evidence type="ECO:0000313" key="1">
    <source>
        <dbReference type="EMBL" id="EFA4420831.1"/>
    </source>
</evidence>
<dbReference type="EMBL" id="CP055981">
    <property type="protein sequence ID" value="QMS41558.1"/>
    <property type="molecule type" value="Genomic_DNA"/>
</dbReference>
<name>A0A3N7B629_ECOLX</name>
<dbReference type="EMBL" id="ROAL01000045">
    <property type="protein sequence ID" value="MIB63770.1"/>
    <property type="molecule type" value="Genomic_DNA"/>
</dbReference>
<dbReference type="RefSeq" id="WP_122083086.1">
    <property type="nucleotide sequence ID" value="NZ_ABACVG020000001.1"/>
</dbReference>
<sequence length="41" mass="4795">MKTKHPTGIYVGCLVKVIRRRLRMELRGSVINYSPFVLQHP</sequence>
<dbReference type="EMBL" id="DABGZR010000044">
    <property type="protein sequence ID" value="HAJ0998402.1"/>
    <property type="molecule type" value="Genomic_DNA"/>
</dbReference>
<dbReference type="EMBL" id="JAAGYP010000037">
    <property type="protein sequence ID" value="NEN72588.1"/>
    <property type="molecule type" value="Genomic_DNA"/>
</dbReference>
<dbReference type="Proteomes" id="UP000591371">
    <property type="component" value="Unassembled WGS sequence"/>
</dbReference>
<evidence type="ECO:0000313" key="9">
    <source>
        <dbReference type="EMBL" id="MSI71012.1"/>
    </source>
</evidence>
<dbReference type="Proteomes" id="UP000859822">
    <property type="component" value="Unassembled WGS sequence"/>
</dbReference>